<name>A0A386AWF9_9LAMI</name>
<keyword evidence="1" id="KW-0812">Transmembrane</keyword>
<proteinExistence type="predicted"/>
<evidence type="ECO:0000313" key="2">
    <source>
        <dbReference type="EMBL" id="AYC63699.1"/>
    </source>
</evidence>
<dbReference type="AlphaFoldDB" id="A0A386AWF9"/>
<sequence>MIEVFIFRIVLGLITIYFSCIINNCLFTIWVW</sequence>
<feature type="transmembrane region" description="Helical" evidence="1">
    <location>
        <begin position="6"/>
        <end position="31"/>
    </location>
</feature>
<accession>A0A386AWF9</accession>
<reference evidence="2" key="1">
    <citation type="journal article" date="2018" name="Proc. R. Soc. B">
        <title>Punctuated plastome reduction and host-parasite horizontal gene transfer in the holoparasitic plant genus Aphyllon.</title>
        <authorList>
            <person name="Schneider A.C."/>
            <person name="Chun H."/>
            <person name="Stefanovic S."/>
            <person name="Baldwin B.G."/>
        </authorList>
    </citation>
    <scope>NUCLEOTIDE SEQUENCE</scope>
</reference>
<keyword evidence="1" id="KW-1133">Transmembrane helix</keyword>
<keyword evidence="2" id="KW-0150">Chloroplast</keyword>
<dbReference type="EMBL" id="MH050785">
    <property type="protein sequence ID" value="AYC63699.1"/>
    <property type="molecule type" value="Genomic_DNA"/>
</dbReference>
<geneLocation type="chloroplast" evidence="2"/>
<keyword evidence="1" id="KW-0472">Membrane</keyword>
<protein>
    <submittedName>
        <fullName evidence="2">Cytochrome b6/f complex subunit V</fullName>
    </submittedName>
</protein>
<evidence type="ECO:0000256" key="1">
    <source>
        <dbReference type="SAM" id="Phobius"/>
    </source>
</evidence>
<keyword evidence="2" id="KW-0934">Plastid</keyword>
<organism evidence="2">
    <name type="scientific">Aphyllon epigalium subsp. epigalium</name>
    <dbReference type="NCBI Taxonomy" id="2249432"/>
    <lineage>
        <taxon>Eukaryota</taxon>
        <taxon>Viridiplantae</taxon>
        <taxon>Streptophyta</taxon>
        <taxon>Embryophyta</taxon>
        <taxon>Tracheophyta</taxon>
        <taxon>Spermatophyta</taxon>
        <taxon>Magnoliopsida</taxon>
        <taxon>eudicotyledons</taxon>
        <taxon>Gunneridae</taxon>
        <taxon>Pentapetalae</taxon>
        <taxon>asterids</taxon>
        <taxon>lamiids</taxon>
        <taxon>Lamiales</taxon>
        <taxon>Orobanchaceae</taxon>
        <taxon>Orobancheae</taxon>
        <taxon>Aphyllon</taxon>
    </lineage>
</organism>
<gene>
    <name evidence="2" type="primary">petG</name>
</gene>